<evidence type="ECO:0000313" key="5">
    <source>
        <dbReference type="EMBL" id="EDV23440.1"/>
    </source>
</evidence>
<gene>
    <name evidence="5" type="ORF">TRIADDRAFT_58067</name>
</gene>
<dbReference type="eggNOG" id="KOG2637">
    <property type="taxonomic scope" value="Eukaryota"/>
</dbReference>
<keyword evidence="6" id="KW-1185">Reference proteome</keyword>
<dbReference type="CTD" id="6755239"/>
<dbReference type="AlphaFoldDB" id="B3S2L4"/>
<evidence type="ECO:0000256" key="4">
    <source>
        <dbReference type="SAM" id="Phobius"/>
    </source>
</evidence>
<dbReference type="HOGENOM" id="CLU_035718_0_0_1"/>
<dbReference type="GeneID" id="6755239"/>
<dbReference type="EMBL" id="DS985247">
    <property type="protein sequence ID" value="EDV23440.1"/>
    <property type="molecule type" value="Genomic_DNA"/>
</dbReference>
<evidence type="ECO:0000256" key="1">
    <source>
        <dbReference type="ARBA" id="ARBA00009078"/>
    </source>
</evidence>
<dbReference type="RefSeq" id="XP_002114350.1">
    <property type="nucleotide sequence ID" value="XM_002114314.1"/>
</dbReference>
<dbReference type="InterPro" id="IPR007307">
    <property type="entry name" value="Ltv1"/>
</dbReference>
<dbReference type="Pfam" id="PF04180">
    <property type="entry name" value="LTV"/>
    <property type="match status" value="2"/>
</dbReference>
<reference evidence="5 6" key="1">
    <citation type="journal article" date="2008" name="Nature">
        <title>The Trichoplax genome and the nature of placozoans.</title>
        <authorList>
            <person name="Srivastava M."/>
            <person name="Begovic E."/>
            <person name="Chapman J."/>
            <person name="Putnam N.H."/>
            <person name="Hellsten U."/>
            <person name="Kawashima T."/>
            <person name="Kuo A."/>
            <person name="Mitros T."/>
            <person name="Salamov A."/>
            <person name="Carpenter M.L."/>
            <person name="Signorovitch A.Y."/>
            <person name="Moreno M.A."/>
            <person name="Kamm K."/>
            <person name="Grimwood J."/>
            <person name="Schmutz J."/>
            <person name="Shapiro H."/>
            <person name="Grigoriev I.V."/>
            <person name="Buss L.W."/>
            <person name="Schierwater B."/>
            <person name="Dellaporta S.L."/>
            <person name="Rokhsar D.S."/>
        </authorList>
    </citation>
    <scope>NUCLEOTIDE SEQUENCE [LARGE SCALE GENOMIC DNA]</scope>
    <source>
        <strain evidence="5 6">Grell-BS-1999</strain>
    </source>
</reference>
<dbReference type="GO" id="GO:0000056">
    <property type="term" value="P:ribosomal small subunit export from nucleus"/>
    <property type="evidence" value="ECO:0000318"/>
    <property type="project" value="GO_Central"/>
</dbReference>
<feature type="region of interest" description="Disordered" evidence="3">
    <location>
        <begin position="467"/>
        <end position="499"/>
    </location>
</feature>
<evidence type="ECO:0000256" key="3">
    <source>
        <dbReference type="SAM" id="MobiDB-lite"/>
    </source>
</evidence>
<dbReference type="GO" id="GO:0030688">
    <property type="term" value="C:preribosome, small subunit precursor"/>
    <property type="evidence" value="ECO:0000318"/>
    <property type="project" value="GO_Central"/>
</dbReference>
<keyword evidence="4" id="KW-0472">Membrane</keyword>
<organism evidence="5 6">
    <name type="scientific">Trichoplax adhaerens</name>
    <name type="common">Trichoplax reptans</name>
    <dbReference type="NCBI Taxonomy" id="10228"/>
    <lineage>
        <taxon>Eukaryota</taxon>
        <taxon>Metazoa</taxon>
        <taxon>Placozoa</taxon>
        <taxon>Uniplacotomia</taxon>
        <taxon>Trichoplacea</taxon>
        <taxon>Trichoplacidae</taxon>
        <taxon>Trichoplax</taxon>
    </lineage>
</organism>
<dbReference type="GO" id="GO:0042274">
    <property type="term" value="P:ribosomal small subunit biogenesis"/>
    <property type="evidence" value="ECO:0000318"/>
    <property type="project" value="GO_Central"/>
</dbReference>
<feature type="transmembrane region" description="Helical" evidence="4">
    <location>
        <begin position="12"/>
        <end position="31"/>
    </location>
</feature>
<feature type="compositionally biased region" description="Basic residues" evidence="3">
    <location>
        <begin position="474"/>
        <end position="495"/>
    </location>
</feature>
<dbReference type="InParanoid" id="B3S2L4"/>
<evidence type="ECO:0000256" key="2">
    <source>
        <dbReference type="ARBA" id="ARBA00021561"/>
    </source>
</evidence>
<keyword evidence="4" id="KW-0812">Transmembrane</keyword>
<protein>
    <recommendedName>
        <fullName evidence="2">Protein LTV1 homolog</fullName>
    </recommendedName>
</protein>
<dbReference type="STRING" id="10228.B3S2L4"/>
<keyword evidence="4" id="KW-1133">Transmembrane helix</keyword>
<dbReference type="GO" id="GO:0005634">
    <property type="term" value="C:nucleus"/>
    <property type="evidence" value="ECO:0000318"/>
    <property type="project" value="GO_Central"/>
</dbReference>
<dbReference type="Proteomes" id="UP000009022">
    <property type="component" value="Unassembled WGS sequence"/>
</dbReference>
<proteinExistence type="inferred from homology"/>
<sequence length="522" mass="59894">MSCHLTCESRAILFFWQVIATVGFQIISPTIDKRLRSLIQYHEHAIEECVIATILGRKKKPFIGKKEGYRFQLVHRSQRDPLIADDQAPQYVLHPFDTDKNEETRQPKMEEDDYQARVYEQEKYGVYFDDDYNYMQHLKERHDKATTSSDNVDFVYIGSNKSKIKLPANAFPSQREDDVGLLNRGLESQGLHPEWDPDIVAALDDALDLDDPDNILEDDFMRKADVVDEAEYDADEGGYDDNENDMSRYRNDSFGSDECMNSMADDDNVSQFTGLSLTSSVVRRGEGLTHLDDRFDKILEEYEDNEIGAPDDSGDNISGDERRELVEQHLSRLIEEQVSLMDNSYRPLNAKKPTNAEPRDIMEESQIDLDDDNETESTESDSEESTELVEVEEKRELWDCESILETRSTAYNHPKIIANPPKKNANKISDKPQIILSKKTGIPLGVLPGKSPKEKVVSVKTNITRSKNETKEEKRRRKLEVKGQKKVRRQQKKSTKVAFKAEQISQERSMVNTNHSKGVTLL</sequence>
<dbReference type="KEGG" id="tad:TRIADDRAFT_58067"/>
<accession>B3S2L4</accession>
<dbReference type="OMA" id="TKEFLFM"/>
<feature type="compositionally biased region" description="Acidic residues" evidence="3">
    <location>
        <begin position="363"/>
        <end position="389"/>
    </location>
</feature>
<dbReference type="PhylomeDB" id="B3S2L4"/>
<evidence type="ECO:0000313" key="6">
    <source>
        <dbReference type="Proteomes" id="UP000009022"/>
    </source>
</evidence>
<feature type="region of interest" description="Disordered" evidence="3">
    <location>
        <begin position="344"/>
        <end position="389"/>
    </location>
</feature>
<dbReference type="PANTHER" id="PTHR21531">
    <property type="entry name" value="LOW-TEMPERATURE VIABILITY PROTEIN LTV1-RELATED"/>
    <property type="match status" value="1"/>
</dbReference>
<dbReference type="FunCoup" id="B3S2L4">
    <property type="interactions" value="1414"/>
</dbReference>
<name>B3S2L4_TRIAD</name>
<dbReference type="OrthoDB" id="5852896at2759"/>
<dbReference type="PANTHER" id="PTHR21531:SF0">
    <property type="entry name" value="PROTEIN LTV1 HOMOLOG"/>
    <property type="match status" value="1"/>
</dbReference>
<comment type="similarity">
    <text evidence="1">Belongs to the LTV1 family.</text>
</comment>
<dbReference type="GO" id="GO:0005829">
    <property type="term" value="C:cytosol"/>
    <property type="evidence" value="ECO:0000318"/>
    <property type="project" value="GO_Central"/>
</dbReference>